<evidence type="ECO:0000256" key="17">
    <source>
        <dbReference type="RuleBase" id="RU362081"/>
    </source>
</evidence>
<dbReference type="Gene3D" id="3.40.1110.10">
    <property type="entry name" value="Calcium-transporting ATPase, cytoplasmic domain N"/>
    <property type="match status" value="1"/>
</dbReference>
<dbReference type="SFLD" id="SFLDG00002">
    <property type="entry name" value="C1.7:_P-type_atpase_like"/>
    <property type="match status" value="1"/>
</dbReference>
<dbReference type="OrthoDB" id="432719at2759"/>
<dbReference type="CDD" id="cd00371">
    <property type="entry name" value="HMA"/>
    <property type="match status" value="5"/>
</dbReference>
<dbReference type="FunFam" id="2.70.150.10:FF:000002">
    <property type="entry name" value="Copper-transporting ATPase 1, putative"/>
    <property type="match status" value="1"/>
</dbReference>
<dbReference type="PROSITE" id="PS50846">
    <property type="entry name" value="HMA_2"/>
    <property type="match status" value="5"/>
</dbReference>
<reference evidence="20 21" key="1">
    <citation type="submission" date="2019-07" db="EMBL/GenBank/DDBJ databases">
        <title>Draft genome assembly of a fouling barnacle, Amphibalanus amphitrite (Darwin, 1854): The first reference genome for Thecostraca.</title>
        <authorList>
            <person name="Kim W."/>
        </authorList>
    </citation>
    <scope>NUCLEOTIDE SEQUENCE [LARGE SCALE GENOMIC DNA]</scope>
    <source>
        <strain evidence="20">SNU_AA5</strain>
        <tissue evidence="20">Soma without cirri and trophi</tissue>
    </source>
</reference>
<evidence type="ECO:0000256" key="9">
    <source>
        <dbReference type="ARBA" id="ARBA00022796"/>
    </source>
</evidence>
<feature type="domain" description="HMA" evidence="19">
    <location>
        <begin position="15"/>
        <end position="81"/>
    </location>
</feature>
<evidence type="ECO:0000256" key="14">
    <source>
        <dbReference type="ARBA" id="ARBA00023008"/>
    </source>
</evidence>
<accession>A0A6A4VXJ7</accession>
<dbReference type="SUPFAM" id="SSF81660">
    <property type="entry name" value="Metal cation-transporting ATPase, ATP-binding domain N"/>
    <property type="match status" value="1"/>
</dbReference>
<evidence type="ECO:0000256" key="5">
    <source>
        <dbReference type="ARBA" id="ARBA00022692"/>
    </source>
</evidence>
<dbReference type="GO" id="GO:0005802">
    <property type="term" value="C:trans-Golgi network"/>
    <property type="evidence" value="ECO:0007669"/>
    <property type="project" value="TreeGrafter"/>
</dbReference>
<dbReference type="Gene3D" id="2.70.150.10">
    <property type="entry name" value="Calcium-transporting ATPase, cytoplasmic transduction domain A"/>
    <property type="match status" value="1"/>
</dbReference>
<dbReference type="Gene3D" id="3.30.70.100">
    <property type="match status" value="5"/>
</dbReference>
<evidence type="ECO:0000256" key="3">
    <source>
        <dbReference type="ARBA" id="ARBA00012517"/>
    </source>
</evidence>
<dbReference type="InterPro" id="IPR006122">
    <property type="entry name" value="HMA_Cu_ion-bd"/>
</dbReference>
<dbReference type="InterPro" id="IPR001757">
    <property type="entry name" value="P_typ_ATPase"/>
</dbReference>
<feature type="transmembrane region" description="Helical" evidence="17">
    <location>
        <begin position="479"/>
        <end position="500"/>
    </location>
</feature>
<dbReference type="PANTHER" id="PTHR43520:SF8">
    <property type="entry name" value="P-TYPE CU(+) TRANSPORTER"/>
    <property type="match status" value="1"/>
</dbReference>
<dbReference type="SFLD" id="SFLDF00027">
    <property type="entry name" value="p-type_atpase"/>
    <property type="match status" value="1"/>
</dbReference>
<dbReference type="InterPro" id="IPR023214">
    <property type="entry name" value="HAD_sf"/>
</dbReference>
<dbReference type="Pfam" id="PF00122">
    <property type="entry name" value="E1-E2_ATPase"/>
    <property type="match status" value="1"/>
</dbReference>
<keyword evidence="21" id="KW-1185">Reference proteome</keyword>
<keyword evidence="10 17" id="KW-0067">ATP-binding</keyword>
<feature type="transmembrane region" description="Helical" evidence="17">
    <location>
        <begin position="1216"/>
        <end position="1236"/>
    </location>
</feature>
<dbReference type="GO" id="GO:0140581">
    <property type="term" value="F:P-type monovalent copper transporter activity"/>
    <property type="evidence" value="ECO:0007669"/>
    <property type="project" value="UniProtKB-EC"/>
</dbReference>
<dbReference type="PROSITE" id="PS00154">
    <property type="entry name" value="ATPASE_E1_E2"/>
    <property type="match status" value="1"/>
</dbReference>
<dbReference type="Pfam" id="PF00403">
    <property type="entry name" value="HMA"/>
    <property type="match status" value="5"/>
</dbReference>
<feature type="compositionally biased region" description="Basic and acidic residues" evidence="18">
    <location>
        <begin position="280"/>
        <end position="303"/>
    </location>
</feature>
<dbReference type="CDD" id="cd02094">
    <property type="entry name" value="P-type_ATPase_Cu-like"/>
    <property type="match status" value="1"/>
</dbReference>
<dbReference type="InterPro" id="IPR059000">
    <property type="entry name" value="ATPase_P-type_domA"/>
</dbReference>
<dbReference type="InterPro" id="IPR036163">
    <property type="entry name" value="HMA_dom_sf"/>
</dbReference>
<dbReference type="SFLD" id="SFLDS00003">
    <property type="entry name" value="Haloacid_Dehalogenase"/>
    <property type="match status" value="1"/>
</dbReference>
<keyword evidence="9" id="KW-0187">Copper transport</keyword>
<feature type="region of interest" description="Disordered" evidence="18">
    <location>
        <begin position="253"/>
        <end position="312"/>
    </location>
</feature>
<dbReference type="InterPro" id="IPR036412">
    <property type="entry name" value="HAD-like_sf"/>
</dbReference>
<comment type="similarity">
    <text evidence="2 17">Belongs to the cation transport ATPase (P-type) (TC 3.A.3) family. Type IB subfamily.</text>
</comment>
<feature type="transmembrane region" description="Helical" evidence="17">
    <location>
        <begin position="520"/>
        <end position="542"/>
    </location>
</feature>
<dbReference type="Pfam" id="PF00702">
    <property type="entry name" value="Hydrolase"/>
    <property type="match status" value="1"/>
</dbReference>
<keyword evidence="16 17" id="KW-0472">Membrane</keyword>
<feature type="domain" description="HMA" evidence="19">
    <location>
        <begin position="388"/>
        <end position="454"/>
    </location>
</feature>
<keyword evidence="11" id="KW-0460">Magnesium</keyword>
<feature type="transmembrane region" description="Helical" evidence="17">
    <location>
        <begin position="554"/>
        <end position="577"/>
    </location>
</feature>
<sequence>MMTQLVDIEGGEPAATVVVSIKGMTCQSCVRKIEGTVGDNAGIHSVSVSLAEESATVTFDPQLTSPAGICEMIDGLGFDASLPASGAAGTSPGGGGGGGDVPSSTRTVHLSISGMTCQSCVRKIERTVAERPGVRRVSVDLAAAVGQFEVVGPISDQQLVDWVKELGFGAQLATELEYRMTIENMSCQRCVNNIEGKVSAESGVIRVKVYLDEKEGVIAYNPQLTTPAALEKFVNAIGKFRATLKTSGGDATVLSNGSPADQPAVLHTDSSTNPLLSPDRAARSPDRPSRSPDRPSRSPEKSARSAAPSDDVETCTVSIRGMTCASCVSAIEKHMNKIDGIHSILVALLAGKAEVQYDPSVLLPSQVAGHISDIGFPAELLENHSPEGTVELEIRGMTCASCVHSIESNLLRQPGVLSATVALATERGKITFDPSITGPRDIIGTIKSLGFSAELRSGDSRGSSYLDHRAEIAKWRNSFLISLFFGVPAMLIMVFFMLRMRRLGHESMCCVVPGLSMENLLMFLLATPVQFIGGRHFYVAAIKSLRHGAASMDVLIMLATTVSYLYSVAVVVAAMALQESASPMTFFDTPPMLLVFVSLGRWLEHIAKGKTSEALSKLISLQPTEALLVSLGDNREVLSEKSIAVELVHRGDVLKVVPGAKVPVDGRVIVGSSLCDESLITGESMPVAKKPGSQLIGGAINQNGTLLMEVTHVGQDTTLAQIVQLVEEAQTSKAPIQQLADKVAGYFIPIVVSVSLTTLIGWTIAGYVDIHYIDPQFNGTSVHGETRDEVIFQFSFRFALTVLAIACPCALGLATPTAVMVGTGVGALNGILIKGAEALENAHKVRCVVFDKTGTITRGVPSLTHLAVYTEEAVCPLPRILALVGSAEASSEHPIAHAVVRYVKSTLSVDSVGSCDGFQAVSGFGVSCVVSSVQAMESAGYRAEAIRNLLNQRPAASTGSYQYPPANKAPLTLNEATVEFLPEVGGGRPPADDLVDLDGSQQPQRQYKVLIGNREWMKQNGLDVPMAADAGMRAQEERGHTAILCAVDGRLVAMLAVADTVKPEAHLAVYTLKRMGLEVILLTGDNQKTAAAIARQAGIARVFAEVLPSHKVKKIQQLQSLGQRVAMVGDGINDSPALTQADVGIAISSGTDVAVEAASIVLMRNDLLDVIGCLDLSRRTVKRIRMNFIFASIYNLVGIPLAAGVFRPWGLVLQPWMGSAAMALSSVSVVCSSLLLKLYRKPTRETLATLEYLKAMEARSMAHDSSDSVSVHRGLEDITINMPKQNSNSLSRIVERSLLSFRRSHQRLATEDSDDEATELRPFQ</sequence>
<feature type="transmembrane region" description="Helical" evidence="17">
    <location>
        <begin position="1188"/>
        <end position="1210"/>
    </location>
</feature>
<keyword evidence="15" id="KW-0406">Ion transport</keyword>
<dbReference type="InterPro" id="IPR023298">
    <property type="entry name" value="ATPase_P-typ_TM_dom_sf"/>
</dbReference>
<protein>
    <recommendedName>
        <fullName evidence="3">P-type Cu(+) transporter</fullName>
        <ecNumber evidence="3">7.2.2.8</ecNumber>
    </recommendedName>
</protein>
<gene>
    <name evidence="20" type="primary">ATP7A</name>
    <name evidence="20" type="ORF">FJT64_003450</name>
</gene>
<feature type="domain" description="HMA" evidence="19">
    <location>
        <begin position="176"/>
        <end position="242"/>
    </location>
</feature>
<evidence type="ECO:0000313" key="21">
    <source>
        <dbReference type="Proteomes" id="UP000440578"/>
    </source>
</evidence>
<keyword evidence="7" id="KW-0677">Repeat</keyword>
<dbReference type="PANTHER" id="PTHR43520">
    <property type="entry name" value="ATP7, ISOFORM B"/>
    <property type="match status" value="1"/>
</dbReference>
<evidence type="ECO:0000256" key="6">
    <source>
        <dbReference type="ARBA" id="ARBA00022723"/>
    </source>
</evidence>
<dbReference type="GO" id="GO:0055070">
    <property type="term" value="P:copper ion homeostasis"/>
    <property type="evidence" value="ECO:0007669"/>
    <property type="project" value="TreeGrafter"/>
</dbReference>
<keyword evidence="5 17" id="KW-0812">Transmembrane</keyword>
<dbReference type="PROSITE" id="PS01047">
    <property type="entry name" value="HMA_1"/>
    <property type="match status" value="3"/>
</dbReference>
<evidence type="ECO:0000256" key="12">
    <source>
        <dbReference type="ARBA" id="ARBA00022967"/>
    </source>
</evidence>
<organism evidence="20 21">
    <name type="scientific">Amphibalanus amphitrite</name>
    <name type="common">Striped barnacle</name>
    <name type="synonym">Balanus amphitrite</name>
    <dbReference type="NCBI Taxonomy" id="1232801"/>
    <lineage>
        <taxon>Eukaryota</taxon>
        <taxon>Metazoa</taxon>
        <taxon>Ecdysozoa</taxon>
        <taxon>Arthropoda</taxon>
        <taxon>Crustacea</taxon>
        <taxon>Multicrustacea</taxon>
        <taxon>Cirripedia</taxon>
        <taxon>Thoracica</taxon>
        <taxon>Thoracicalcarea</taxon>
        <taxon>Balanomorpha</taxon>
        <taxon>Balanoidea</taxon>
        <taxon>Balanidae</taxon>
        <taxon>Amphibalaninae</taxon>
        <taxon>Amphibalanus</taxon>
    </lineage>
</organism>
<dbReference type="Gene3D" id="1.20.1110.10">
    <property type="entry name" value="Calcium-transporting ATPase, transmembrane domain"/>
    <property type="match status" value="1"/>
</dbReference>
<evidence type="ECO:0000313" key="20">
    <source>
        <dbReference type="EMBL" id="KAF0299586.1"/>
    </source>
</evidence>
<dbReference type="InterPro" id="IPR044492">
    <property type="entry name" value="P_typ_ATPase_HD_dom"/>
</dbReference>
<evidence type="ECO:0000256" key="16">
    <source>
        <dbReference type="ARBA" id="ARBA00023136"/>
    </source>
</evidence>
<dbReference type="GO" id="GO:0016887">
    <property type="term" value="F:ATP hydrolysis activity"/>
    <property type="evidence" value="ECO:0007669"/>
    <property type="project" value="InterPro"/>
</dbReference>
<evidence type="ECO:0000256" key="2">
    <source>
        <dbReference type="ARBA" id="ARBA00006024"/>
    </source>
</evidence>
<dbReference type="SUPFAM" id="SSF81653">
    <property type="entry name" value="Calcium ATPase, transduction domain A"/>
    <property type="match status" value="1"/>
</dbReference>
<evidence type="ECO:0000256" key="4">
    <source>
        <dbReference type="ARBA" id="ARBA00022448"/>
    </source>
</evidence>
<dbReference type="EC" id="7.2.2.8" evidence="3"/>
<dbReference type="FunFam" id="3.40.50.1000:FF:000031">
    <property type="entry name" value="Probable copper-transporting ATPase HMA5"/>
    <property type="match status" value="1"/>
</dbReference>
<dbReference type="InterPro" id="IPR006121">
    <property type="entry name" value="HMA_dom"/>
</dbReference>
<evidence type="ECO:0000256" key="7">
    <source>
        <dbReference type="ARBA" id="ARBA00022737"/>
    </source>
</evidence>
<dbReference type="SUPFAM" id="SSF55008">
    <property type="entry name" value="HMA, heavy metal-associated domain"/>
    <property type="match status" value="5"/>
</dbReference>
<dbReference type="Gene3D" id="3.40.50.1000">
    <property type="entry name" value="HAD superfamily/HAD-like"/>
    <property type="match status" value="2"/>
</dbReference>
<dbReference type="GO" id="GO:0005524">
    <property type="term" value="F:ATP binding"/>
    <property type="evidence" value="ECO:0007669"/>
    <property type="project" value="UniProtKB-UniRule"/>
</dbReference>
<dbReference type="SUPFAM" id="SSF56784">
    <property type="entry name" value="HAD-like"/>
    <property type="match status" value="1"/>
</dbReference>
<evidence type="ECO:0000256" key="11">
    <source>
        <dbReference type="ARBA" id="ARBA00022842"/>
    </source>
</evidence>
<dbReference type="FunFam" id="3.30.70.100:FF:000001">
    <property type="entry name" value="ATPase copper transporting beta"/>
    <property type="match status" value="5"/>
</dbReference>
<evidence type="ECO:0000259" key="19">
    <source>
        <dbReference type="PROSITE" id="PS50846"/>
    </source>
</evidence>
<keyword evidence="4" id="KW-0813">Transport</keyword>
<dbReference type="NCBIfam" id="TIGR01525">
    <property type="entry name" value="ATPase-IB_hvy"/>
    <property type="match status" value="1"/>
</dbReference>
<keyword evidence="6 17" id="KW-0479">Metal-binding</keyword>
<dbReference type="InterPro" id="IPR023299">
    <property type="entry name" value="ATPase_P-typ_cyto_dom_N"/>
</dbReference>
<feature type="transmembrane region" description="Helical" evidence="17">
    <location>
        <begin position="790"/>
        <end position="814"/>
    </location>
</feature>
<dbReference type="Proteomes" id="UP000440578">
    <property type="component" value="Unassembled WGS sequence"/>
</dbReference>
<evidence type="ECO:0000256" key="15">
    <source>
        <dbReference type="ARBA" id="ARBA00023065"/>
    </source>
</evidence>
<evidence type="ECO:0000256" key="18">
    <source>
        <dbReference type="SAM" id="MobiDB-lite"/>
    </source>
</evidence>
<dbReference type="GO" id="GO:0005507">
    <property type="term" value="F:copper ion binding"/>
    <property type="evidence" value="ECO:0007669"/>
    <property type="project" value="InterPro"/>
</dbReference>
<evidence type="ECO:0000256" key="10">
    <source>
        <dbReference type="ARBA" id="ARBA00022840"/>
    </source>
</evidence>
<comment type="caution">
    <text evidence="20">The sequence shown here is derived from an EMBL/GenBank/DDBJ whole genome shotgun (WGS) entry which is preliminary data.</text>
</comment>
<dbReference type="NCBIfam" id="TIGR01494">
    <property type="entry name" value="ATPase_P-type"/>
    <property type="match status" value="1"/>
</dbReference>
<dbReference type="GO" id="GO:0005886">
    <property type="term" value="C:plasma membrane"/>
    <property type="evidence" value="ECO:0007669"/>
    <property type="project" value="TreeGrafter"/>
</dbReference>
<keyword evidence="14" id="KW-0186">Copper</keyword>
<feature type="domain" description="HMA" evidence="19">
    <location>
        <begin position="313"/>
        <end position="379"/>
    </location>
</feature>
<name>A0A6A4VXJ7_AMPAM</name>
<dbReference type="GO" id="GO:0043682">
    <property type="term" value="F:P-type divalent copper transporter activity"/>
    <property type="evidence" value="ECO:0007669"/>
    <property type="project" value="TreeGrafter"/>
</dbReference>
<dbReference type="InterPro" id="IPR017969">
    <property type="entry name" value="Heavy-metal-associated_CS"/>
</dbReference>
<feature type="domain" description="HMA" evidence="19">
    <location>
        <begin position="106"/>
        <end position="171"/>
    </location>
</feature>
<dbReference type="PRINTS" id="PR00942">
    <property type="entry name" value="CUATPASEI"/>
</dbReference>
<dbReference type="SUPFAM" id="SSF81665">
    <property type="entry name" value="Calcium ATPase, transmembrane domain M"/>
    <property type="match status" value="1"/>
</dbReference>
<proteinExistence type="inferred from homology"/>
<dbReference type="InterPro" id="IPR008250">
    <property type="entry name" value="ATPase_P-typ_transduc_dom_A_sf"/>
</dbReference>
<dbReference type="NCBIfam" id="TIGR00003">
    <property type="entry name" value="copper ion binding protein"/>
    <property type="match status" value="3"/>
</dbReference>
<evidence type="ECO:0000256" key="8">
    <source>
        <dbReference type="ARBA" id="ARBA00022741"/>
    </source>
</evidence>
<dbReference type="InterPro" id="IPR027256">
    <property type="entry name" value="P-typ_ATPase_IB"/>
</dbReference>
<keyword evidence="12" id="KW-1278">Translocase</keyword>
<dbReference type="GO" id="GO:0015677">
    <property type="term" value="P:copper ion import"/>
    <property type="evidence" value="ECO:0007669"/>
    <property type="project" value="TreeGrafter"/>
</dbReference>
<keyword evidence="13 17" id="KW-1133">Transmembrane helix</keyword>
<feature type="transmembrane region" description="Helical" evidence="17">
    <location>
        <begin position="743"/>
        <end position="770"/>
    </location>
</feature>
<evidence type="ECO:0000256" key="1">
    <source>
        <dbReference type="ARBA" id="ARBA00004166"/>
    </source>
</evidence>
<keyword evidence="8 17" id="KW-0547">Nucleotide-binding</keyword>
<evidence type="ECO:0000256" key="13">
    <source>
        <dbReference type="ARBA" id="ARBA00022989"/>
    </source>
</evidence>
<dbReference type="InterPro" id="IPR018303">
    <property type="entry name" value="ATPase_P-typ_P_site"/>
</dbReference>
<dbReference type="PRINTS" id="PR00119">
    <property type="entry name" value="CATATPASE"/>
</dbReference>
<comment type="subcellular location">
    <subcellularLocation>
        <location evidence="1">Golgi apparatus</location>
        <location evidence="1">trans-Golgi network membrane</location>
        <topology evidence="1">Multi-pass membrane protein</topology>
    </subcellularLocation>
    <subcellularLocation>
        <location evidence="17">Membrane</location>
    </subcellularLocation>
</comment>
<dbReference type="EMBL" id="VIIS01001348">
    <property type="protein sequence ID" value="KAF0299586.1"/>
    <property type="molecule type" value="Genomic_DNA"/>
</dbReference>